<evidence type="ECO:0000256" key="4">
    <source>
        <dbReference type="SAM" id="SignalP"/>
    </source>
</evidence>
<dbReference type="SUPFAM" id="SSF53850">
    <property type="entry name" value="Periplasmic binding protein-like II"/>
    <property type="match status" value="1"/>
</dbReference>
<dbReference type="Proteomes" id="UP000274391">
    <property type="component" value="Unassembled WGS sequence"/>
</dbReference>
<dbReference type="PANTHER" id="PTHR30024:SF47">
    <property type="entry name" value="TAURINE-BINDING PERIPLASMIC PROTEIN"/>
    <property type="match status" value="1"/>
</dbReference>
<dbReference type="AlphaFoldDB" id="A0A3P3VSF7"/>
<dbReference type="Pfam" id="PF09084">
    <property type="entry name" value="NMT1"/>
    <property type="match status" value="1"/>
</dbReference>
<dbReference type="EMBL" id="RQVS01000020">
    <property type="protein sequence ID" value="RRJ85722.1"/>
    <property type="molecule type" value="Genomic_DNA"/>
</dbReference>
<protein>
    <recommendedName>
        <fullName evidence="5">Solute-binding protein family 3/N-terminal domain-containing protein</fullName>
    </recommendedName>
</protein>
<reference evidence="6 7" key="1">
    <citation type="submission" date="2018-11" db="EMBL/GenBank/DDBJ databases">
        <title>YIM 102482-1 draft genome.</title>
        <authorList>
            <person name="Li G."/>
            <person name="Jiang Y."/>
        </authorList>
    </citation>
    <scope>NUCLEOTIDE SEQUENCE [LARGE SCALE GENOMIC DNA]</scope>
    <source>
        <strain evidence="6 7">YIM 102482-1</strain>
    </source>
</reference>
<dbReference type="OrthoDB" id="7808807at2"/>
<dbReference type="PROSITE" id="PS51257">
    <property type="entry name" value="PROKAR_LIPOPROTEIN"/>
    <property type="match status" value="1"/>
</dbReference>
<evidence type="ECO:0000313" key="6">
    <source>
        <dbReference type="EMBL" id="RRJ85722.1"/>
    </source>
</evidence>
<keyword evidence="3 4" id="KW-0732">Signal</keyword>
<accession>A0A3P3VSF7</accession>
<dbReference type="GO" id="GO:0042597">
    <property type="term" value="C:periplasmic space"/>
    <property type="evidence" value="ECO:0007669"/>
    <property type="project" value="UniProtKB-SubCell"/>
</dbReference>
<dbReference type="InterPro" id="IPR015168">
    <property type="entry name" value="SsuA/THI5"/>
</dbReference>
<organism evidence="6 7">
    <name type="scientific">Gulosibacter macacae</name>
    <dbReference type="NCBI Taxonomy" id="2488791"/>
    <lineage>
        <taxon>Bacteria</taxon>
        <taxon>Bacillati</taxon>
        <taxon>Actinomycetota</taxon>
        <taxon>Actinomycetes</taxon>
        <taxon>Micrococcales</taxon>
        <taxon>Microbacteriaceae</taxon>
        <taxon>Gulosibacter</taxon>
    </lineage>
</organism>
<evidence type="ECO:0000259" key="5">
    <source>
        <dbReference type="SMART" id="SM00062"/>
    </source>
</evidence>
<dbReference type="PANTHER" id="PTHR30024">
    <property type="entry name" value="ALIPHATIC SULFONATES-BINDING PROTEIN-RELATED"/>
    <property type="match status" value="1"/>
</dbReference>
<comment type="subcellular location">
    <subcellularLocation>
        <location evidence="1">Periplasm</location>
    </subcellularLocation>
</comment>
<comment type="caution">
    <text evidence="6">The sequence shown here is derived from an EMBL/GenBank/DDBJ whole genome shotgun (WGS) entry which is preliminary data.</text>
</comment>
<name>A0A3P3VSF7_9MICO</name>
<comment type="similarity">
    <text evidence="2">Belongs to the bacterial solute-binding protein SsuA/TauA family.</text>
</comment>
<feature type="chain" id="PRO_5018033645" description="Solute-binding protein family 3/N-terminal domain-containing protein" evidence="4">
    <location>
        <begin position="25"/>
        <end position="326"/>
    </location>
</feature>
<evidence type="ECO:0000313" key="7">
    <source>
        <dbReference type="Proteomes" id="UP000274391"/>
    </source>
</evidence>
<keyword evidence="7" id="KW-1185">Reference proteome</keyword>
<dbReference type="Gene3D" id="3.40.190.10">
    <property type="entry name" value="Periplasmic binding protein-like II"/>
    <property type="match status" value="2"/>
</dbReference>
<dbReference type="InterPro" id="IPR001638">
    <property type="entry name" value="Solute-binding_3/MltF_N"/>
</dbReference>
<dbReference type="RefSeq" id="WP_124973834.1">
    <property type="nucleotide sequence ID" value="NZ_RQVS01000020.1"/>
</dbReference>
<dbReference type="SMART" id="SM00062">
    <property type="entry name" value="PBPb"/>
    <property type="match status" value="1"/>
</dbReference>
<gene>
    <name evidence="6" type="ORF">EG850_12095</name>
</gene>
<proteinExistence type="inferred from homology"/>
<evidence type="ECO:0000256" key="2">
    <source>
        <dbReference type="ARBA" id="ARBA00010742"/>
    </source>
</evidence>
<feature type="domain" description="Solute-binding protein family 3/N-terminal" evidence="5">
    <location>
        <begin position="40"/>
        <end position="277"/>
    </location>
</feature>
<evidence type="ECO:0000256" key="3">
    <source>
        <dbReference type="ARBA" id="ARBA00022729"/>
    </source>
</evidence>
<evidence type="ECO:0000256" key="1">
    <source>
        <dbReference type="ARBA" id="ARBA00004418"/>
    </source>
</evidence>
<feature type="signal peptide" evidence="4">
    <location>
        <begin position="1"/>
        <end position="24"/>
    </location>
</feature>
<sequence length="326" mass="33690">MLRTRLTALAAAAAALLALTGCSAGTSPSTPDAGADDVIAINVGITPIINAANVYVGIEEGIFERHGLDVTPVVVQNTSTAIPSLINGELQVALINAVAAVTAGSKGLPIQIVSGSDRYPTDPAEDTTAIVVKPDSGISDVTDLAGTTIAIVGLKSGPELATRVLLDEAGVDLASVNFVELAYPDMVAAVEAGRVDAAFIVDPFLSNAKAAGLEVVAQPFTEGIGGMNAMTWVASESYLGANAEAIERFTAAIQEAADFSNDNPESVRAVLPEFTTLSEAAIENAVLGRYDSSLSVEDLEAWSAILVKYGFIEEEFDTSGLIWHKP</sequence>